<organism evidence="1 2">
    <name type="scientific">Dothidotthia symphoricarpi CBS 119687</name>
    <dbReference type="NCBI Taxonomy" id="1392245"/>
    <lineage>
        <taxon>Eukaryota</taxon>
        <taxon>Fungi</taxon>
        <taxon>Dikarya</taxon>
        <taxon>Ascomycota</taxon>
        <taxon>Pezizomycotina</taxon>
        <taxon>Dothideomycetes</taxon>
        <taxon>Pleosporomycetidae</taxon>
        <taxon>Pleosporales</taxon>
        <taxon>Dothidotthiaceae</taxon>
        <taxon>Dothidotthia</taxon>
    </lineage>
</organism>
<dbReference type="OrthoDB" id="5423564at2759"/>
<dbReference type="AlphaFoldDB" id="A0A6A6AB86"/>
<dbReference type="Proteomes" id="UP000799771">
    <property type="component" value="Unassembled WGS sequence"/>
</dbReference>
<evidence type="ECO:0000313" key="2">
    <source>
        <dbReference type="Proteomes" id="UP000799771"/>
    </source>
</evidence>
<dbReference type="RefSeq" id="XP_033523479.1">
    <property type="nucleotide sequence ID" value="XM_033672935.1"/>
</dbReference>
<gene>
    <name evidence="1" type="ORF">P153DRAFT_431886</name>
</gene>
<dbReference type="GeneID" id="54413367"/>
<keyword evidence="2" id="KW-1185">Reference proteome</keyword>
<dbReference type="EMBL" id="ML977507">
    <property type="protein sequence ID" value="KAF2129090.1"/>
    <property type="molecule type" value="Genomic_DNA"/>
</dbReference>
<reference evidence="1" key="1">
    <citation type="journal article" date="2020" name="Stud. Mycol.">
        <title>101 Dothideomycetes genomes: a test case for predicting lifestyles and emergence of pathogens.</title>
        <authorList>
            <person name="Haridas S."/>
            <person name="Albert R."/>
            <person name="Binder M."/>
            <person name="Bloem J."/>
            <person name="Labutti K."/>
            <person name="Salamov A."/>
            <person name="Andreopoulos B."/>
            <person name="Baker S."/>
            <person name="Barry K."/>
            <person name="Bills G."/>
            <person name="Bluhm B."/>
            <person name="Cannon C."/>
            <person name="Castanera R."/>
            <person name="Culley D."/>
            <person name="Daum C."/>
            <person name="Ezra D."/>
            <person name="Gonzalez J."/>
            <person name="Henrissat B."/>
            <person name="Kuo A."/>
            <person name="Liang C."/>
            <person name="Lipzen A."/>
            <person name="Lutzoni F."/>
            <person name="Magnuson J."/>
            <person name="Mondo S."/>
            <person name="Nolan M."/>
            <person name="Ohm R."/>
            <person name="Pangilinan J."/>
            <person name="Park H.-J."/>
            <person name="Ramirez L."/>
            <person name="Alfaro M."/>
            <person name="Sun H."/>
            <person name="Tritt A."/>
            <person name="Yoshinaga Y."/>
            <person name="Zwiers L.-H."/>
            <person name="Turgeon B."/>
            <person name="Goodwin S."/>
            <person name="Spatafora J."/>
            <person name="Crous P."/>
            <person name="Grigoriev I."/>
        </authorList>
    </citation>
    <scope>NUCLEOTIDE SEQUENCE</scope>
    <source>
        <strain evidence="1">CBS 119687</strain>
    </source>
</reference>
<evidence type="ECO:0000313" key="1">
    <source>
        <dbReference type="EMBL" id="KAF2129090.1"/>
    </source>
</evidence>
<proteinExistence type="predicted"/>
<sequence length="324" mass="37248">MVLDDNLGDIGSAAHDESGWTRVHRTNRKPVKKWQRNASYYRARESNGRGTYNEQTTTRQLDHDLWNSPSISETGSIVSSSYSSILSEENDPFVSTERVYWSYPSSLSECYCELGRWRCSCCTTPAYSFDGSIWTMDPDSIRIFYIEEIDVATDLAAQSHMNDAGRWITHPFGDLRSVARARNRKWKIRENKGGCNSYRCRKQGQTEQRAKNKREKRENVKWAVRECNDTPCLTSGCWCKDFDEKGSWTIPVPEKGQRCSLVEWVGKEGRKLMLEEAYQQVDNDALNMIMEACEIDTDDVWELLSTRSSETWSVVDASGDMVDL</sequence>
<accession>A0A6A6AB86</accession>
<protein>
    <submittedName>
        <fullName evidence="1">Uncharacterized protein</fullName>
    </submittedName>
</protein>
<name>A0A6A6AB86_9PLEO</name>